<organism evidence="1 2">
    <name type="scientific">Adlercreutzia muris</name>
    <dbReference type="NCBI Taxonomy" id="1796610"/>
    <lineage>
        <taxon>Bacteria</taxon>
        <taxon>Bacillati</taxon>
        <taxon>Actinomycetota</taxon>
        <taxon>Coriobacteriia</taxon>
        <taxon>Eggerthellales</taxon>
        <taxon>Eggerthellaceae</taxon>
        <taxon>Adlercreutzia</taxon>
    </lineage>
</organism>
<name>A0A7C8G069_9ACTN</name>
<evidence type="ECO:0000313" key="2">
    <source>
        <dbReference type="Proteomes" id="UP000479639"/>
    </source>
</evidence>
<dbReference type="GO" id="GO:0006355">
    <property type="term" value="P:regulation of DNA-templated transcription"/>
    <property type="evidence" value="ECO:0007669"/>
    <property type="project" value="InterPro"/>
</dbReference>
<evidence type="ECO:0000313" key="1">
    <source>
        <dbReference type="EMBL" id="KAB1648520.1"/>
    </source>
</evidence>
<gene>
    <name evidence="1" type="ORF">F8D48_06420</name>
</gene>
<protein>
    <submittedName>
        <fullName evidence="1">Uncharacterized protein</fullName>
    </submittedName>
</protein>
<comment type="caution">
    <text evidence="1">The sequence shown here is derived from an EMBL/GenBank/DDBJ whole genome shotgun (WGS) entry which is preliminary data.</text>
</comment>
<sequence>MHAMVTARVPVEIRDQVNAQLRSIGSSPTELVNAAYDYVLRTGQLPDPQPSEQPLRITLTDAQVNELRFRLRHATRSVPATFWGPEGPALAAFEPDCPEEM</sequence>
<dbReference type="Proteomes" id="UP000479639">
    <property type="component" value="Unassembled WGS sequence"/>
</dbReference>
<reference evidence="1 2" key="1">
    <citation type="submission" date="2019-09" db="EMBL/GenBank/DDBJ databases">
        <title>Whole genome shotgun sequencing (WGS) of Ellagibacter isourolithinifaciens DSM 104140(T) and Adlercreutzia muris DSM 29508(T).</title>
        <authorList>
            <person name="Stoll D.A."/>
            <person name="Danylec N."/>
            <person name="Huch M."/>
        </authorList>
    </citation>
    <scope>NUCLEOTIDE SEQUENCE [LARGE SCALE GENOMIC DNA]</scope>
    <source>
        <strain evidence="1 2">DSM 29508</strain>
    </source>
</reference>
<dbReference type="RefSeq" id="WP_135971133.1">
    <property type="nucleotide sequence ID" value="NZ_CAKODJ010000034.1"/>
</dbReference>
<accession>A0A7C8G069</accession>
<keyword evidence="2" id="KW-1185">Reference proteome</keyword>
<dbReference type="AlphaFoldDB" id="A0A7C8G069"/>
<dbReference type="Gene3D" id="1.10.1220.10">
    <property type="entry name" value="Met repressor-like"/>
    <property type="match status" value="1"/>
</dbReference>
<dbReference type="EMBL" id="WAJS01000016">
    <property type="protein sequence ID" value="KAB1648520.1"/>
    <property type="molecule type" value="Genomic_DNA"/>
</dbReference>
<dbReference type="InterPro" id="IPR013321">
    <property type="entry name" value="Arc_rbn_hlx_hlx"/>
</dbReference>
<proteinExistence type="predicted"/>